<evidence type="ECO:0000256" key="1">
    <source>
        <dbReference type="SAM" id="SignalP"/>
    </source>
</evidence>
<evidence type="ECO:0000313" key="2">
    <source>
        <dbReference type="EMBL" id="SNR41529.1"/>
    </source>
</evidence>
<name>A0A238W755_9FLAO</name>
<keyword evidence="3" id="KW-1185">Reference proteome</keyword>
<dbReference type="EMBL" id="FZNY01000001">
    <property type="protein sequence ID" value="SNR41529.1"/>
    <property type="molecule type" value="Genomic_DNA"/>
</dbReference>
<sequence length="165" mass="17206">MKNAFLKCTFLVLTLLVVASCSSDDDGPAEAAPVKFRALINGQNVRTDNVTATLSNDGKLLSVVAPTDLGSLTITIGSNAADAPEIGVQTYTIDDSGNAQIRINSLDVIYSSTPELGGAITISEINSQELTVFGSFSATVVNPTDSNDTVTITNGALFNVNYTVQ</sequence>
<protein>
    <recommendedName>
        <fullName evidence="4">Lipocalin-like domain-containing protein</fullName>
    </recommendedName>
</protein>
<reference evidence="2 3" key="1">
    <citation type="submission" date="2017-06" db="EMBL/GenBank/DDBJ databases">
        <authorList>
            <person name="Kim H.J."/>
            <person name="Triplett B.A."/>
        </authorList>
    </citation>
    <scope>NUCLEOTIDE SEQUENCE [LARGE SCALE GENOMIC DNA]</scope>
    <source>
        <strain evidence="2 3">DSM 25597</strain>
    </source>
</reference>
<dbReference type="PROSITE" id="PS51257">
    <property type="entry name" value="PROKAR_LIPOPROTEIN"/>
    <property type="match status" value="1"/>
</dbReference>
<dbReference type="OrthoDB" id="9816550at2"/>
<evidence type="ECO:0008006" key="4">
    <source>
        <dbReference type="Google" id="ProtNLM"/>
    </source>
</evidence>
<evidence type="ECO:0000313" key="3">
    <source>
        <dbReference type="Proteomes" id="UP000198379"/>
    </source>
</evidence>
<dbReference type="InterPro" id="IPR046219">
    <property type="entry name" value="DUF6252"/>
</dbReference>
<dbReference type="RefSeq" id="WP_089370012.1">
    <property type="nucleotide sequence ID" value="NZ_BMEP01000002.1"/>
</dbReference>
<keyword evidence="1" id="KW-0732">Signal</keyword>
<dbReference type="AlphaFoldDB" id="A0A238W755"/>
<feature type="chain" id="PRO_5012579430" description="Lipocalin-like domain-containing protein" evidence="1">
    <location>
        <begin position="32"/>
        <end position="165"/>
    </location>
</feature>
<feature type="signal peptide" evidence="1">
    <location>
        <begin position="1"/>
        <end position="31"/>
    </location>
</feature>
<dbReference type="Pfam" id="PF19765">
    <property type="entry name" value="DUF6252"/>
    <property type="match status" value="1"/>
</dbReference>
<proteinExistence type="predicted"/>
<organism evidence="2 3">
    <name type="scientific">Dokdonia pacifica</name>
    <dbReference type="NCBI Taxonomy" id="1627892"/>
    <lineage>
        <taxon>Bacteria</taxon>
        <taxon>Pseudomonadati</taxon>
        <taxon>Bacteroidota</taxon>
        <taxon>Flavobacteriia</taxon>
        <taxon>Flavobacteriales</taxon>
        <taxon>Flavobacteriaceae</taxon>
        <taxon>Dokdonia</taxon>
    </lineage>
</organism>
<gene>
    <name evidence="2" type="ORF">SAMN06265376_101690</name>
</gene>
<dbReference type="Proteomes" id="UP000198379">
    <property type="component" value="Unassembled WGS sequence"/>
</dbReference>
<accession>A0A238W755</accession>